<evidence type="ECO:0000256" key="9">
    <source>
        <dbReference type="ARBA" id="ARBA00067951"/>
    </source>
</evidence>
<dbReference type="InterPro" id="IPR059238">
    <property type="entry name" value="UBX1_UBXN9"/>
</dbReference>
<dbReference type="InterPro" id="IPR021569">
    <property type="entry name" value="TUG-UBL1"/>
</dbReference>
<evidence type="ECO:0000256" key="4">
    <source>
        <dbReference type="ARBA" id="ARBA00022553"/>
    </source>
</evidence>
<keyword evidence="7" id="KW-0539">Nucleus</keyword>
<dbReference type="CDD" id="cd16118">
    <property type="entry name" value="UBX2_UBXN9"/>
    <property type="match status" value="1"/>
</dbReference>
<evidence type="ECO:0000256" key="10">
    <source>
        <dbReference type="SAM" id="MobiDB-lite"/>
    </source>
</evidence>
<dbReference type="InterPro" id="IPR029071">
    <property type="entry name" value="Ubiquitin-like_domsf"/>
</dbReference>
<dbReference type="InterPro" id="IPR001012">
    <property type="entry name" value="UBX_dom"/>
</dbReference>
<evidence type="ECO:0000313" key="13">
    <source>
        <dbReference type="Proteomes" id="UP000429181"/>
    </source>
</evidence>
<feature type="compositionally biased region" description="Gly residues" evidence="10">
    <location>
        <begin position="421"/>
        <end position="431"/>
    </location>
</feature>
<evidence type="ECO:0000256" key="3">
    <source>
        <dbReference type="ARBA" id="ARBA00022490"/>
    </source>
</evidence>
<sequence length="710" mass="76618">MLVADFHRICSLIWSFWRALPQSCSQTFTPPLGRQAFTPQRCGSLASPLGTTGDRKGGSGTQNGPEGIGSPGHPKPGPRATWPGWCDRGQVSGARSGVGGGGGYQKRRGRGHAGADSEARWPRPIPGPAPEAARLCVRLLRIKLFDARRAGGGSRERKMAAPAGGGGSAVSVLAPNGRRHTVKVTPSTVLLQVLEDTCRRQDFNPNEYDLKFQRNVLDLSVQWRFANLPNNAKLEMVPISRSREGPENMVRIALQLDDGSRLQDTFCSGQSLWELLCHFAQIRECLERPCEASPVCVYMRDEVTGRAALQSTTLQSLGLTGGSAIIRFSMKRCDPASKQEPGASWSKSPGSPTPSMSADQAASSPLLPLNSAGLSQGDVSRKDEAVSPGASCVDGLGPKPADAQAKQISKEPPPAPFVPFSGGGQRLGGSSGSARPLMSSSAKLPKSFSSPAGPSKPKKSRPGQEPQPEPEPPVDRDPVVCHPDLEVLLQAWPAELPDEFFEVTVDDVRRRLAQLKSERKRLEEAPLVTKAFREAQMKEKLQRYPKVVLRVLFPDRYILQGFFRPSETVGDLRDFVRSHLGNPELPFYLFIAPPKTILDDHTLTLFQANLFPAALVHFGPEEPTGSYLEPRLLEHTVSPSAADVLVARCMSRAAGSPPPPPAPDPAPLDLEPAAEEGAVGPPEPSRGTTQPVRRDLGKVPKWLKLPAGKR</sequence>
<dbReference type="Proteomes" id="UP000429181">
    <property type="component" value="Chromosome 19"/>
</dbReference>
<dbReference type="FunFam" id="3.10.20.90:FF:000204">
    <property type="entry name" value="tether containing UBX domain for GLUT4"/>
    <property type="match status" value="1"/>
</dbReference>
<dbReference type="GO" id="GO:0005654">
    <property type="term" value="C:nucleoplasm"/>
    <property type="evidence" value="ECO:0007669"/>
    <property type="project" value="Ensembl"/>
</dbReference>
<evidence type="ECO:0000259" key="11">
    <source>
        <dbReference type="PROSITE" id="PS50033"/>
    </source>
</evidence>
<dbReference type="GO" id="GO:0009898">
    <property type="term" value="C:cytoplasmic side of plasma membrane"/>
    <property type="evidence" value="ECO:0007669"/>
    <property type="project" value="Ensembl"/>
</dbReference>
<keyword evidence="5" id="KW-0007">Acetylation</keyword>
<dbReference type="PANTHER" id="PTHR46467:SF1">
    <property type="entry name" value="TETHER CONTAINING UBX DOMAIN FOR GLUT4"/>
    <property type="match status" value="1"/>
</dbReference>
<evidence type="ECO:0000256" key="5">
    <source>
        <dbReference type="ARBA" id="ARBA00022990"/>
    </source>
</evidence>
<accession>A0A4W2FZ54</accession>
<dbReference type="PANTHER" id="PTHR46467">
    <property type="entry name" value="TETHER CONTAINING UBX DOMAIN FOR GLUT4"/>
    <property type="match status" value="1"/>
</dbReference>
<comment type="subcellular location">
    <subcellularLocation>
        <location evidence="2">Cytoplasm</location>
    </subcellularLocation>
    <subcellularLocation>
        <location evidence="8">Endoplasmic reticulum-Golgi intermediate compartment membrane</location>
        <topology evidence="8">Peripheral membrane protein</topology>
    </subcellularLocation>
    <subcellularLocation>
        <location evidence="1">Nucleus</location>
    </subcellularLocation>
</comment>
<feature type="domain" description="UBX" evidence="11">
    <location>
        <begin position="542"/>
        <end position="618"/>
    </location>
</feature>
<evidence type="ECO:0000256" key="8">
    <source>
        <dbReference type="ARBA" id="ARBA00060482"/>
    </source>
</evidence>
<dbReference type="PROSITE" id="PS50033">
    <property type="entry name" value="UBX"/>
    <property type="match status" value="1"/>
</dbReference>
<evidence type="ECO:0000256" key="1">
    <source>
        <dbReference type="ARBA" id="ARBA00004123"/>
    </source>
</evidence>
<organism evidence="12 13">
    <name type="scientific">Bos indicus x Bos taurus</name>
    <name type="common">Hybrid cattle</name>
    <dbReference type="NCBI Taxonomy" id="30522"/>
    <lineage>
        <taxon>Eukaryota</taxon>
        <taxon>Metazoa</taxon>
        <taxon>Chordata</taxon>
        <taxon>Craniata</taxon>
        <taxon>Vertebrata</taxon>
        <taxon>Euteleostomi</taxon>
        <taxon>Mammalia</taxon>
        <taxon>Eutheria</taxon>
        <taxon>Laurasiatheria</taxon>
        <taxon>Artiodactyla</taxon>
        <taxon>Ruminantia</taxon>
        <taxon>Pecora</taxon>
        <taxon>Bovidae</taxon>
        <taxon>Bovinae</taxon>
        <taxon>Bos</taxon>
    </lineage>
</organism>
<dbReference type="GO" id="GO:0046324">
    <property type="term" value="P:regulation of D-glucose import"/>
    <property type="evidence" value="ECO:0007669"/>
    <property type="project" value="Ensembl"/>
</dbReference>
<feature type="compositionally biased region" description="Low complexity" evidence="10">
    <location>
        <begin position="667"/>
        <end position="678"/>
    </location>
</feature>
<dbReference type="SUPFAM" id="SSF54236">
    <property type="entry name" value="Ubiquitin-like"/>
    <property type="match status" value="2"/>
</dbReference>
<proteinExistence type="predicted"/>
<protein>
    <recommendedName>
        <fullName evidence="9">Tether containing UBX domain for GLUT4</fullName>
    </recommendedName>
</protein>
<feature type="region of interest" description="Disordered" evidence="10">
    <location>
        <begin position="39"/>
        <end position="128"/>
    </location>
</feature>
<dbReference type="GO" id="GO:0005829">
    <property type="term" value="C:cytosol"/>
    <property type="evidence" value="ECO:0007669"/>
    <property type="project" value="Ensembl"/>
</dbReference>
<dbReference type="Ensembl" id="ENSBIXT00005019832.1">
    <property type="protein sequence ID" value="ENSBIXP00005011117.1"/>
    <property type="gene ID" value="ENSBIXG00005000232.1"/>
</dbReference>
<keyword evidence="4" id="KW-0597">Phosphoprotein</keyword>
<reference evidence="12" key="2">
    <citation type="submission" date="2025-08" db="UniProtKB">
        <authorList>
            <consortium name="Ensembl"/>
        </authorList>
    </citation>
    <scope>IDENTIFICATION</scope>
</reference>
<dbReference type="CDD" id="cd17075">
    <property type="entry name" value="UBX1_UBXN9"/>
    <property type="match status" value="1"/>
</dbReference>
<name>A0A4W2FZ54_BOBOX</name>
<feature type="compositionally biased region" description="Low complexity" evidence="10">
    <location>
        <begin position="439"/>
        <end position="455"/>
    </location>
</feature>
<feature type="compositionally biased region" description="Pro residues" evidence="10">
    <location>
        <begin position="656"/>
        <end position="666"/>
    </location>
</feature>
<dbReference type="Pfam" id="PF11470">
    <property type="entry name" value="TUG-UBL1"/>
    <property type="match status" value="1"/>
</dbReference>
<dbReference type="GO" id="GO:0033116">
    <property type="term" value="C:endoplasmic reticulum-Golgi intermediate compartment membrane"/>
    <property type="evidence" value="ECO:0007669"/>
    <property type="project" value="UniProtKB-SubCell"/>
</dbReference>
<gene>
    <name evidence="12" type="primary">ASPSCR1</name>
</gene>
<dbReference type="AlphaFoldDB" id="A0A4W2FZ54"/>
<dbReference type="Pfam" id="PF00789">
    <property type="entry name" value="UBX"/>
    <property type="match status" value="1"/>
</dbReference>
<dbReference type="GO" id="GO:0042593">
    <property type="term" value="P:glucose homeostasis"/>
    <property type="evidence" value="ECO:0007669"/>
    <property type="project" value="Ensembl"/>
</dbReference>
<evidence type="ECO:0000256" key="7">
    <source>
        <dbReference type="ARBA" id="ARBA00023242"/>
    </source>
</evidence>
<dbReference type="GO" id="GO:0012506">
    <property type="term" value="C:vesicle membrane"/>
    <property type="evidence" value="ECO:0007669"/>
    <property type="project" value="Ensembl"/>
</dbReference>
<keyword evidence="3" id="KW-0963">Cytoplasm</keyword>
<dbReference type="GO" id="GO:0006886">
    <property type="term" value="P:intracellular protein transport"/>
    <property type="evidence" value="ECO:0007669"/>
    <property type="project" value="Ensembl"/>
</dbReference>
<feature type="region of interest" description="Disordered" evidence="10">
    <location>
        <begin position="153"/>
        <end position="172"/>
    </location>
</feature>
<evidence type="ECO:0000313" key="12">
    <source>
        <dbReference type="Ensembl" id="ENSBIXP00005011117.1"/>
    </source>
</evidence>
<feature type="compositionally biased region" description="Gly residues" evidence="10">
    <location>
        <begin position="58"/>
        <end position="70"/>
    </location>
</feature>
<dbReference type="CDD" id="cd16105">
    <property type="entry name" value="Ubl_ASPSCR1_like"/>
    <property type="match status" value="1"/>
</dbReference>
<dbReference type="FunFam" id="3.10.20.90:FF:000274">
    <property type="entry name" value="Tether containing UBX domain for GLUT4"/>
    <property type="match status" value="1"/>
</dbReference>
<feature type="region of interest" description="Disordered" evidence="10">
    <location>
        <begin position="652"/>
        <end position="710"/>
    </location>
</feature>
<dbReference type="GeneTree" id="ENSGT00940000156853"/>
<evidence type="ECO:0000256" key="6">
    <source>
        <dbReference type="ARBA" id="ARBA00023136"/>
    </source>
</evidence>
<dbReference type="GO" id="GO:0048471">
    <property type="term" value="C:perinuclear region of cytoplasm"/>
    <property type="evidence" value="ECO:0007669"/>
    <property type="project" value="Ensembl"/>
</dbReference>
<evidence type="ECO:0000256" key="2">
    <source>
        <dbReference type="ARBA" id="ARBA00004496"/>
    </source>
</evidence>
<dbReference type="Gene3D" id="3.10.20.90">
    <property type="entry name" value="Phosphatidylinositol 3-kinase Catalytic Subunit, Chain A, domain 1"/>
    <property type="match status" value="2"/>
</dbReference>
<keyword evidence="6" id="KW-0472">Membrane</keyword>
<feature type="region of interest" description="Disordered" evidence="10">
    <location>
        <begin position="335"/>
        <end position="479"/>
    </location>
</feature>
<reference evidence="12 13" key="1">
    <citation type="submission" date="2018-11" db="EMBL/GenBank/DDBJ databases">
        <title>Haplotype-resolved cattle genomes.</title>
        <authorList>
            <person name="Low W.Y."/>
            <person name="Tearle R."/>
            <person name="Bickhart D.M."/>
            <person name="Rosen B.D."/>
            <person name="Koren S."/>
            <person name="Rhie A."/>
            <person name="Hiendleder S."/>
            <person name="Phillippy A.M."/>
            <person name="Smith T.P.L."/>
            <person name="Williams J.L."/>
        </authorList>
    </citation>
    <scope>NUCLEOTIDE SEQUENCE [LARGE SCALE GENOMIC DNA]</scope>
</reference>
<feature type="compositionally biased region" description="Polar residues" evidence="10">
    <location>
        <begin position="345"/>
        <end position="363"/>
    </location>
</feature>